<accession>A0AA86SYD7</accession>
<gene>
    <name evidence="1" type="ORF">AYBTSS11_LOCUS22980</name>
</gene>
<dbReference type="EMBL" id="OY731405">
    <property type="protein sequence ID" value="CAJ1970983.1"/>
    <property type="molecule type" value="Genomic_DNA"/>
</dbReference>
<dbReference type="Proteomes" id="UP001189624">
    <property type="component" value="Chromosome 8"/>
</dbReference>
<keyword evidence="2" id="KW-1185">Reference proteome</keyword>
<evidence type="ECO:0000313" key="1">
    <source>
        <dbReference type="EMBL" id="CAJ1970983.1"/>
    </source>
</evidence>
<reference evidence="1" key="1">
    <citation type="submission" date="2023-10" db="EMBL/GenBank/DDBJ databases">
        <authorList>
            <person name="Domelevo Entfellner J.-B."/>
        </authorList>
    </citation>
    <scope>NUCLEOTIDE SEQUENCE</scope>
</reference>
<protein>
    <submittedName>
        <fullName evidence="1">Uncharacterized protein</fullName>
    </submittedName>
</protein>
<dbReference type="Gramene" id="rna-AYBTSS11_LOCUS22980">
    <property type="protein sequence ID" value="CAJ1970983.1"/>
    <property type="gene ID" value="gene-AYBTSS11_LOCUS22980"/>
</dbReference>
<sequence>IDNSAFSISQESRITVKKIWDANNMPFNGREESGPIQSPSHKLFQLSPSDITTSKQSIPSLHSPFHYVFPLTSFFHPLRLAGLAVRFRCNWLVLSAKLLNPHSFIVHRAQNLPPFLFLLSYLFGGAAFRTCRAIRARFFSEPEPDRSENSRSIE</sequence>
<organism evidence="1 2">
    <name type="scientific">Sphenostylis stenocarpa</name>
    <dbReference type="NCBI Taxonomy" id="92480"/>
    <lineage>
        <taxon>Eukaryota</taxon>
        <taxon>Viridiplantae</taxon>
        <taxon>Streptophyta</taxon>
        <taxon>Embryophyta</taxon>
        <taxon>Tracheophyta</taxon>
        <taxon>Spermatophyta</taxon>
        <taxon>Magnoliopsida</taxon>
        <taxon>eudicotyledons</taxon>
        <taxon>Gunneridae</taxon>
        <taxon>Pentapetalae</taxon>
        <taxon>rosids</taxon>
        <taxon>fabids</taxon>
        <taxon>Fabales</taxon>
        <taxon>Fabaceae</taxon>
        <taxon>Papilionoideae</taxon>
        <taxon>50 kb inversion clade</taxon>
        <taxon>NPAAA clade</taxon>
        <taxon>indigoferoid/millettioid clade</taxon>
        <taxon>Phaseoleae</taxon>
        <taxon>Sphenostylis</taxon>
    </lineage>
</organism>
<evidence type="ECO:0000313" key="2">
    <source>
        <dbReference type="Proteomes" id="UP001189624"/>
    </source>
</evidence>
<feature type="non-terminal residue" evidence="1">
    <location>
        <position position="1"/>
    </location>
</feature>
<name>A0AA86SYD7_9FABA</name>
<proteinExistence type="predicted"/>
<dbReference type="AlphaFoldDB" id="A0AA86SYD7"/>